<feature type="region of interest" description="Disordered" evidence="1">
    <location>
        <begin position="50"/>
        <end position="90"/>
    </location>
</feature>
<dbReference type="GeneID" id="18881633"/>
<dbReference type="Proteomes" id="UP000054196">
    <property type="component" value="Unassembled WGS sequence"/>
</dbReference>
<evidence type="ECO:0000313" key="3">
    <source>
        <dbReference type="EMBL" id="EIN04775.1"/>
    </source>
</evidence>
<keyword evidence="2" id="KW-0732">Signal</keyword>
<dbReference type="HOGENOM" id="CLU_1031115_0_0_1"/>
<evidence type="ECO:0000256" key="2">
    <source>
        <dbReference type="SAM" id="SignalP"/>
    </source>
</evidence>
<feature type="signal peptide" evidence="2">
    <location>
        <begin position="1"/>
        <end position="29"/>
    </location>
</feature>
<dbReference type="InterPro" id="IPR029033">
    <property type="entry name" value="His_PPase_superfam"/>
</dbReference>
<dbReference type="EMBL" id="JH687553">
    <property type="protein sequence ID" value="EIN04775.1"/>
    <property type="molecule type" value="Genomic_DNA"/>
</dbReference>
<dbReference type="OrthoDB" id="425925at2759"/>
<proteinExistence type="predicted"/>
<evidence type="ECO:0000313" key="4">
    <source>
        <dbReference type="Proteomes" id="UP000054196"/>
    </source>
</evidence>
<feature type="chain" id="PRO_5004444599" description="Phosphoglycerate mutase-like protein" evidence="2">
    <location>
        <begin position="30"/>
        <end position="270"/>
    </location>
</feature>
<dbReference type="RefSeq" id="XP_007388168.1">
    <property type="nucleotide sequence ID" value="XM_007388106.1"/>
</dbReference>
<sequence>MKHGLALSISLSSLSVLLALALWASSGSATTPVIKAPTFSNRVILIRHGEKGRQDPLPGTETEPERESRWGPPWGPGRGGKGKFPSGLNDKGRQRAQHLRTFFGKDSGYDIGLIFAAPRELPKETERTYATVAPLAQDLGLEIDIDCADADADCIVSKVEAFAQKSSADILISWKHRDLNVIATALGAKNARKHYPDERYDIVWTMQDGAIVHKQSMHCPVLDDNRVDEDDPDLEIEPLTGSRSTWDWIARWGGWRDVWRAQRTMITHST</sequence>
<dbReference type="AlphaFoldDB" id="R7S321"/>
<protein>
    <recommendedName>
        <fullName evidence="5">Phosphoglycerate mutase-like protein</fullName>
    </recommendedName>
</protein>
<name>R7S321_PUNST</name>
<dbReference type="SUPFAM" id="SSF53254">
    <property type="entry name" value="Phosphoglycerate mutase-like"/>
    <property type="match status" value="1"/>
</dbReference>
<dbReference type="eggNOG" id="ENOG502RZAI">
    <property type="taxonomic scope" value="Eukaryota"/>
</dbReference>
<gene>
    <name evidence="3" type="ORF">PUNSTDRAFT_146386</name>
</gene>
<dbReference type="Gene3D" id="3.40.50.1240">
    <property type="entry name" value="Phosphoglycerate mutase-like"/>
    <property type="match status" value="1"/>
</dbReference>
<evidence type="ECO:0008006" key="5">
    <source>
        <dbReference type="Google" id="ProtNLM"/>
    </source>
</evidence>
<reference evidence="4" key="1">
    <citation type="journal article" date="2012" name="Science">
        <title>The Paleozoic origin of enzymatic lignin decomposition reconstructed from 31 fungal genomes.</title>
        <authorList>
            <person name="Floudas D."/>
            <person name="Binder M."/>
            <person name="Riley R."/>
            <person name="Barry K."/>
            <person name="Blanchette R.A."/>
            <person name="Henrissat B."/>
            <person name="Martinez A.T."/>
            <person name="Otillar R."/>
            <person name="Spatafora J.W."/>
            <person name="Yadav J.S."/>
            <person name="Aerts A."/>
            <person name="Benoit I."/>
            <person name="Boyd A."/>
            <person name="Carlson A."/>
            <person name="Copeland A."/>
            <person name="Coutinho P.M."/>
            <person name="de Vries R.P."/>
            <person name="Ferreira P."/>
            <person name="Findley K."/>
            <person name="Foster B."/>
            <person name="Gaskell J."/>
            <person name="Glotzer D."/>
            <person name="Gorecki P."/>
            <person name="Heitman J."/>
            <person name="Hesse C."/>
            <person name="Hori C."/>
            <person name="Igarashi K."/>
            <person name="Jurgens J.A."/>
            <person name="Kallen N."/>
            <person name="Kersten P."/>
            <person name="Kohler A."/>
            <person name="Kuees U."/>
            <person name="Kumar T.K.A."/>
            <person name="Kuo A."/>
            <person name="LaButti K."/>
            <person name="Larrondo L.F."/>
            <person name="Lindquist E."/>
            <person name="Ling A."/>
            <person name="Lombard V."/>
            <person name="Lucas S."/>
            <person name="Lundell T."/>
            <person name="Martin R."/>
            <person name="McLaughlin D.J."/>
            <person name="Morgenstern I."/>
            <person name="Morin E."/>
            <person name="Murat C."/>
            <person name="Nagy L.G."/>
            <person name="Nolan M."/>
            <person name="Ohm R.A."/>
            <person name="Patyshakuliyeva A."/>
            <person name="Rokas A."/>
            <person name="Ruiz-Duenas F.J."/>
            <person name="Sabat G."/>
            <person name="Salamov A."/>
            <person name="Samejima M."/>
            <person name="Schmutz J."/>
            <person name="Slot J.C."/>
            <person name="St John F."/>
            <person name="Stenlid J."/>
            <person name="Sun H."/>
            <person name="Sun S."/>
            <person name="Syed K."/>
            <person name="Tsang A."/>
            <person name="Wiebenga A."/>
            <person name="Young D."/>
            <person name="Pisabarro A."/>
            <person name="Eastwood D.C."/>
            <person name="Martin F."/>
            <person name="Cullen D."/>
            <person name="Grigoriev I.V."/>
            <person name="Hibbett D.S."/>
        </authorList>
    </citation>
    <scope>NUCLEOTIDE SEQUENCE [LARGE SCALE GENOMIC DNA]</scope>
    <source>
        <strain evidence="4">HHB-11173 SS5</strain>
    </source>
</reference>
<keyword evidence="4" id="KW-1185">Reference proteome</keyword>
<accession>R7S321</accession>
<organism evidence="3 4">
    <name type="scientific">Punctularia strigosozonata (strain HHB-11173)</name>
    <name type="common">White-rot fungus</name>
    <dbReference type="NCBI Taxonomy" id="741275"/>
    <lineage>
        <taxon>Eukaryota</taxon>
        <taxon>Fungi</taxon>
        <taxon>Dikarya</taxon>
        <taxon>Basidiomycota</taxon>
        <taxon>Agaricomycotina</taxon>
        <taxon>Agaricomycetes</taxon>
        <taxon>Corticiales</taxon>
        <taxon>Punctulariaceae</taxon>
        <taxon>Punctularia</taxon>
    </lineage>
</organism>
<dbReference type="KEGG" id="psq:PUNSTDRAFT_146386"/>
<evidence type="ECO:0000256" key="1">
    <source>
        <dbReference type="SAM" id="MobiDB-lite"/>
    </source>
</evidence>